<dbReference type="Proteomes" id="UP000232101">
    <property type="component" value="Unassembled WGS sequence"/>
</dbReference>
<comment type="caution">
    <text evidence="1">The sequence shown here is derived from an EMBL/GenBank/DDBJ whole genome shotgun (WGS) entry which is preliminary data.</text>
</comment>
<dbReference type="EMBL" id="PHQY01000671">
    <property type="protein sequence ID" value="PJO41426.1"/>
    <property type="molecule type" value="Genomic_DNA"/>
</dbReference>
<evidence type="ECO:0000313" key="2">
    <source>
        <dbReference type="Proteomes" id="UP000232101"/>
    </source>
</evidence>
<proteinExistence type="predicted"/>
<organism evidence="1 2">
    <name type="scientific">Lysinibacillus xylanilyticus</name>
    <dbReference type="NCBI Taxonomy" id="582475"/>
    <lineage>
        <taxon>Bacteria</taxon>
        <taxon>Bacillati</taxon>
        <taxon>Bacillota</taxon>
        <taxon>Bacilli</taxon>
        <taxon>Bacillales</taxon>
        <taxon>Bacillaceae</taxon>
        <taxon>Lysinibacillus</taxon>
    </lineage>
</organism>
<sequence length="71" mass="8159">MIKFTYSIFVIFAKIVFIHQMGSARHGVGIIDICPRVRFEPLLNEALPLKRIVAILHFKIEVQFLSQDGTM</sequence>
<protein>
    <submittedName>
        <fullName evidence="1">Uncharacterized protein</fullName>
    </submittedName>
</protein>
<accession>A0A2M9Q025</accession>
<reference evidence="1 2" key="1">
    <citation type="submission" date="2017-11" db="EMBL/GenBank/DDBJ databases">
        <title>Bacterial isolate from king chilli rhizosphere.</title>
        <authorList>
            <person name="Takhelmayum P."/>
            <person name="Sarangthem I."/>
        </authorList>
    </citation>
    <scope>NUCLEOTIDE SEQUENCE [LARGE SCALE GENOMIC DNA]</scope>
    <source>
        <strain evidence="2">t26</strain>
    </source>
</reference>
<gene>
    <name evidence="1" type="ORF">CWD94_22655</name>
</gene>
<dbReference type="AlphaFoldDB" id="A0A2M9Q025"/>
<name>A0A2M9Q025_9BACI</name>
<evidence type="ECO:0000313" key="1">
    <source>
        <dbReference type="EMBL" id="PJO41426.1"/>
    </source>
</evidence>